<sequence length="133" mass="14831">MPWREGSGSGSGEREGACRGEDGREPVRFDGGAWMRPADSRRKCVIAVALFHLLCFARFFSSRVRGISSIWLLDVRGMVLVSEGFSLIFRDLVVVGEGEQFFEFGVFLGVVLGSRETVSFRLCCRRCVDLKSV</sequence>
<reference evidence="2" key="1">
    <citation type="submission" date="2020-06" db="EMBL/GenBank/DDBJ databases">
        <title>WGS assembly of Ceratodon purpureus strain R40.</title>
        <authorList>
            <person name="Carey S.B."/>
            <person name="Jenkins J."/>
            <person name="Shu S."/>
            <person name="Lovell J.T."/>
            <person name="Sreedasyam A."/>
            <person name="Maumus F."/>
            <person name="Tiley G.P."/>
            <person name="Fernandez-Pozo N."/>
            <person name="Barry K."/>
            <person name="Chen C."/>
            <person name="Wang M."/>
            <person name="Lipzen A."/>
            <person name="Daum C."/>
            <person name="Saski C.A."/>
            <person name="Payton A.C."/>
            <person name="Mcbreen J.C."/>
            <person name="Conrad R.E."/>
            <person name="Kollar L.M."/>
            <person name="Olsson S."/>
            <person name="Huttunen S."/>
            <person name="Landis J.B."/>
            <person name="Wickett N.J."/>
            <person name="Johnson M.G."/>
            <person name="Rensing S.A."/>
            <person name="Grimwood J."/>
            <person name="Schmutz J."/>
            <person name="Mcdaniel S.F."/>
        </authorList>
    </citation>
    <scope>NUCLEOTIDE SEQUENCE</scope>
    <source>
        <strain evidence="2">R40</strain>
    </source>
</reference>
<feature type="compositionally biased region" description="Basic and acidic residues" evidence="1">
    <location>
        <begin position="12"/>
        <end position="24"/>
    </location>
</feature>
<evidence type="ECO:0000313" key="3">
    <source>
        <dbReference type="Proteomes" id="UP000822688"/>
    </source>
</evidence>
<organism evidence="2 3">
    <name type="scientific">Ceratodon purpureus</name>
    <name type="common">Fire moss</name>
    <name type="synonym">Dicranum purpureum</name>
    <dbReference type="NCBI Taxonomy" id="3225"/>
    <lineage>
        <taxon>Eukaryota</taxon>
        <taxon>Viridiplantae</taxon>
        <taxon>Streptophyta</taxon>
        <taxon>Embryophyta</taxon>
        <taxon>Bryophyta</taxon>
        <taxon>Bryophytina</taxon>
        <taxon>Bryopsida</taxon>
        <taxon>Dicranidae</taxon>
        <taxon>Pseudoditrichales</taxon>
        <taxon>Ditrichaceae</taxon>
        <taxon>Ceratodon</taxon>
    </lineage>
</organism>
<evidence type="ECO:0000313" key="2">
    <source>
        <dbReference type="EMBL" id="KAG0584974.1"/>
    </source>
</evidence>
<name>A0A8T0IMI7_CERPU</name>
<gene>
    <name evidence="2" type="ORF">KC19_3G247500</name>
</gene>
<keyword evidence="3" id="KW-1185">Reference proteome</keyword>
<proteinExistence type="predicted"/>
<protein>
    <submittedName>
        <fullName evidence="2">Uncharacterized protein</fullName>
    </submittedName>
</protein>
<feature type="region of interest" description="Disordered" evidence="1">
    <location>
        <begin position="1"/>
        <end position="24"/>
    </location>
</feature>
<dbReference type="EMBL" id="CM026423">
    <property type="protein sequence ID" value="KAG0584974.1"/>
    <property type="molecule type" value="Genomic_DNA"/>
</dbReference>
<comment type="caution">
    <text evidence="2">The sequence shown here is derived from an EMBL/GenBank/DDBJ whole genome shotgun (WGS) entry which is preliminary data.</text>
</comment>
<dbReference type="Proteomes" id="UP000822688">
    <property type="component" value="Chromosome 3"/>
</dbReference>
<evidence type="ECO:0000256" key="1">
    <source>
        <dbReference type="SAM" id="MobiDB-lite"/>
    </source>
</evidence>
<accession>A0A8T0IMI7</accession>
<dbReference type="AlphaFoldDB" id="A0A8T0IMI7"/>